<gene>
    <name evidence="7" type="ordered locus">Despr_0475</name>
</gene>
<dbReference type="GO" id="GO:0009252">
    <property type="term" value="P:peptidoglycan biosynthetic process"/>
    <property type="evidence" value="ECO:0007669"/>
    <property type="project" value="UniProtKB-KW"/>
</dbReference>
<keyword evidence="4" id="KW-0573">Peptidoglycan synthesis</keyword>
<dbReference type="Gene3D" id="3.40.630.30">
    <property type="match status" value="1"/>
</dbReference>
<proteinExistence type="inferred from homology"/>
<keyword evidence="6" id="KW-0961">Cell wall biogenesis/degradation</keyword>
<evidence type="ECO:0000256" key="1">
    <source>
        <dbReference type="ARBA" id="ARBA00009943"/>
    </source>
</evidence>
<evidence type="ECO:0000313" key="8">
    <source>
        <dbReference type="Proteomes" id="UP000006365"/>
    </source>
</evidence>
<name>A0A7U3YJQ4_DESPD</name>
<dbReference type="EMBL" id="CP002364">
    <property type="protein sequence ID" value="ADW16655.1"/>
    <property type="molecule type" value="Genomic_DNA"/>
</dbReference>
<dbReference type="AlphaFoldDB" id="A0A7U3YJQ4"/>
<reference evidence="7 8" key="1">
    <citation type="journal article" date="2011" name="Stand. Genomic Sci.">
        <title>Complete genome sequence of Desulfobulbus propionicus type strain (1pr3).</title>
        <authorList>
            <person name="Pagani I."/>
            <person name="Lapidus A."/>
            <person name="Nolan M."/>
            <person name="Lucas S."/>
            <person name="Hammon N."/>
            <person name="Deshpande S."/>
            <person name="Cheng J.F."/>
            <person name="Chertkov O."/>
            <person name="Davenport K."/>
            <person name="Tapia R."/>
            <person name="Han C."/>
            <person name="Goodwin L."/>
            <person name="Pitluck S."/>
            <person name="Liolios K."/>
            <person name="Mavromatis K."/>
            <person name="Ivanova N."/>
            <person name="Mikhailova N."/>
            <person name="Pati A."/>
            <person name="Chen A."/>
            <person name="Palaniappan K."/>
            <person name="Land M."/>
            <person name="Hauser L."/>
            <person name="Chang Y.J."/>
            <person name="Jeffries C.D."/>
            <person name="Detter J.C."/>
            <person name="Brambilla E."/>
            <person name="Kannan K.P."/>
            <person name="Djao O.D."/>
            <person name="Rohde M."/>
            <person name="Pukall R."/>
            <person name="Spring S."/>
            <person name="Goker M."/>
            <person name="Sikorski J."/>
            <person name="Woyke T."/>
            <person name="Bristow J."/>
            <person name="Eisen J.A."/>
            <person name="Markowitz V."/>
            <person name="Hugenholtz P."/>
            <person name="Kyrpides N.C."/>
            <person name="Klenk H.P."/>
        </authorList>
    </citation>
    <scope>NUCLEOTIDE SEQUENCE [LARGE SCALE GENOMIC DNA]</scope>
    <source>
        <strain evidence="8">ATCC 33891 / DSM 2032 / 1pr3</strain>
    </source>
</reference>
<dbReference type="RefSeq" id="WP_015723202.1">
    <property type="nucleotide sequence ID" value="NC_014972.1"/>
</dbReference>
<keyword evidence="8" id="KW-1185">Reference proteome</keyword>
<dbReference type="InterPro" id="IPR003447">
    <property type="entry name" value="FEMABX"/>
</dbReference>
<keyword evidence="3" id="KW-0133">Cell shape</keyword>
<evidence type="ECO:0000313" key="7">
    <source>
        <dbReference type="EMBL" id="ADW16655.1"/>
    </source>
</evidence>
<dbReference type="SUPFAM" id="SSF55729">
    <property type="entry name" value="Acyl-CoA N-acyltransferases (Nat)"/>
    <property type="match status" value="1"/>
</dbReference>
<comment type="similarity">
    <text evidence="1">Belongs to the FemABX family.</text>
</comment>
<evidence type="ECO:0000256" key="4">
    <source>
        <dbReference type="ARBA" id="ARBA00022984"/>
    </source>
</evidence>
<organism evidence="7 8">
    <name type="scientific">Desulfobulbus propionicus (strain ATCC 33891 / DSM 2032 / VKM B-1956 / 1pr3)</name>
    <dbReference type="NCBI Taxonomy" id="577650"/>
    <lineage>
        <taxon>Bacteria</taxon>
        <taxon>Pseudomonadati</taxon>
        <taxon>Thermodesulfobacteriota</taxon>
        <taxon>Desulfobulbia</taxon>
        <taxon>Desulfobulbales</taxon>
        <taxon>Desulfobulbaceae</taxon>
        <taxon>Desulfobulbus</taxon>
    </lineage>
</organism>
<keyword evidence="2" id="KW-0808">Transferase</keyword>
<evidence type="ECO:0000256" key="6">
    <source>
        <dbReference type="ARBA" id="ARBA00023316"/>
    </source>
</evidence>
<dbReference type="InterPro" id="IPR050644">
    <property type="entry name" value="PG_Glycine_Bridge_Synth"/>
</dbReference>
<dbReference type="InterPro" id="IPR016181">
    <property type="entry name" value="Acyl_CoA_acyltransferase"/>
</dbReference>
<dbReference type="GO" id="GO:0008360">
    <property type="term" value="P:regulation of cell shape"/>
    <property type="evidence" value="ECO:0007669"/>
    <property type="project" value="UniProtKB-KW"/>
</dbReference>
<dbReference type="KEGG" id="dpr:Despr_0475"/>
<dbReference type="PANTHER" id="PTHR36174">
    <property type="entry name" value="LIPID II:GLYCINE GLYCYLTRANSFERASE"/>
    <property type="match status" value="1"/>
</dbReference>
<dbReference type="PROSITE" id="PS51191">
    <property type="entry name" value="FEMABX"/>
    <property type="match status" value="1"/>
</dbReference>
<evidence type="ECO:0000256" key="3">
    <source>
        <dbReference type="ARBA" id="ARBA00022960"/>
    </source>
</evidence>
<dbReference type="PANTHER" id="PTHR36174:SF1">
    <property type="entry name" value="LIPID II:GLYCINE GLYCYLTRANSFERASE"/>
    <property type="match status" value="1"/>
</dbReference>
<keyword evidence="5" id="KW-0012">Acyltransferase</keyword>
<dbReference type="GO" id="GO:0071555">
    <property type="term" value="P:cell wall organization"/>
    <property type="evidence" value="ECO:0007669"/>
    <property type="project" value="UniProtKB-KW"/>
</dbReference>
<dbReference type="Proteomes" id="UP000006365">
    <property type="component" value="Chromosome"/>
</dbReference>
<evidence type="ECO:0000256" key="5">
    <source>
        <dbReference type="ARBA" id="ARBA00023315"/>
    </source>
</evidence>
<sequence>MYLTLEPKSPQELYPTDILFQSRYWSEVKTRLGWKTYAFEIDAPRSNKDMLVIVKSFGPDAVAAYVPQGPEFVPAKEEYGSYLEALSESVIKQVDANITFIRYDLPWESPYANEMQWQNWRDFPESRIREMRMNFGTTRWNLRKAPVDVTVANTCVIDLDGEEDHLLSRMKPKTRYNIRLAERKGVRVQLAPVDKLPIFYQLYCQTAQRNGFHPSDYQYFSALFSEKGKQSSMPEIILLLATHQRDALAGAIIALSEKRALFLHGASSNHKREFMAPYAMHWKAILYAQARQCHSYDMGAISPSDDPGHSFYGMYRFKTGFGGRIVHNSGSWDYPISEDVYRNFRNWEMVLSQHEAGFRGL</sequence>
<accession>A0A7U3YJQ4</accession>
<evidence type="ECO:0000256" key="2">
    <source>
        <dbReference type="ARBA" id="ARBA00022679"/>
    </source>
</evidence>
<dbReference type="GO" id="GO:0016755">
    <property type="term" value="F:aminoacyltransferase activity"/>
    <property type="evidence" value="ECO:0007669"/>
    <property type="project" value="InterPro"/>
</dbReference>
<protein>
    <submittedName>
        <fullName evidence="7">Methicillin resistance protein</fullName>
    </submittedName>
</protein>
<dbReference type="Pfam" id="PF02388">
    <property type="entry name" value="FemAB"/>
    <property type="match status" value="2"/>
</dbReference>